<keyword evidence="5 17" id="KW-0732">Signal</keyword>
<dbReference type="PANTHER" id="PTHR33353:SF10">
    <property type="entry name" value="ENDO-BETA-1,4-GLUCANASE D"/>
    <property type="match status" value="1"/>
</dbReference>
<keyword evidence="7" id="KW-0560">Oxidoreductase</keyword>
<keyword evidence="8" id="KW-0186">Copper</keyword>
<dbReference type="EMBL" id="MNAD01000731">
    <property type="protein sequence ID" value="OJT10798.1"/>
    <property type="molecule type" value="Genomic_DNA"/>
</dbReference>
<dbReference type="InterPro" id="IPR049892">
    <property type="entry name" value="AA9"/>
</dbReference>
<keyword evidence="20" id="KW-1185">Reference proteome</keyword>
<keyword evidence="9" id="KW-0503">Monooxygenase</keyword>
<dbReference type="STRING" id="154538.A0A1M2VTA7"/>
<evidence type="ECO:0000256" key="9">
    <source>
        <dbReference type="ARBA" id="ARBA00023033"/>
    </source>
</evidence>
<sequence length="330" mass="33911">MHPFPVLLASLFAVLPHVAAHGYLKSVAIDGKTYMGNVPNQAAADSPIRQINDVDPVKGASNPNLSCGQSAQNAALVVPANPGSTVAFAWASGNGGNWPHNTGPMLTYMASCGSTTCDKFDASGAQWFKVDQAGKKSDGSTWVQQDIMNGQTYSMTLPDNIVPGDYLIRHEIIALQLAVSMGGAEFYPSCTQVRVSGNGNGAPNATVSFPGAYSDSDPGIFDPNVYNPGSSYTFPGPAIASFVTDNGNGASTNPSPSASAPVSASASASASASGSASPSASPSVSPISPSSAYAAPTATSPSSGSCPSMDKRSEYRPRRFSRVMRDLNQD</sequence>
<keyword evidence="12" id="KW-0624">Polysaccharide degradation</keyword>
<evidence type="ECO:0000259" key="18">
    <source>
        <dbReference type="Pfam" id="PF03443"/>
    </source>
</evidence>
<evidence type="ECO:0000256" key="1">
    <source>
        <dbReference type="ARBA" id="ARBA00001973"/>
    </source>
</evidence>
<feature type="signal peptide" evidence="17">
    <location>
        <begin position="1"/>
        <end position="20"/>
    </location>
</feature>
<dbReference type="Gene3D" id="2.70.50.70">
    <property type="match status" value="1"/>
</dbReference>
<evidence type="ECO:0000256" key="7">
    <source>
        <dbReference type="ARBA" id="ARBA00023002"/>
    </source>
</evidence>
<dbReference type="Proteomes" id="UP000184267">
    <property type="component" value="Unassembled WGS sequence"/>
</dbReference>
<dbReference type="GO" id="GO:0030245">
    <property type="term" value="P:cellulose catabolic process"/>
    <property type="evidence" value="ECO:0007669"/>
    <property type="project" value="UniProtKB-KW"/>
</dbReference>
<dbReference type="InterPro" id="IPR005103">
    <property type="entry name" value="AA9_LPMO"/>
</dbReference>
<dbReference type="OMA" id="TWVQQDI"/>
<keyword evidence="4" id="KW-0479">Metal-binding</keyword>
<keyword evidence="11" id="KW-0119">Carbohydrate metabolism</keyword>
<keyword evidence="3" id="KW-0964">Secreted</keyword>
<evidence type="ECO:0000256" key="14">
    <source>
        <dbReference type="ARBA" id="ARBA00045077"/>
    </source>
</evidence>
<feature type="domain" description="Auxiliary Activity family 9 catalytic" evidence="18">
    <location>
        <begin position="21"/>
        <end position="227"/>
    </location>
</feature>
<evidence type="ECO:0000256" key="5">
    <source>
        <dbReference type="ARBA" id="ARBA00022729"/>
    </source>
</evidence>
<name>A0A1M2VTA7_TRAPU</name>
<dbReference type="CDD" id="cd21175">
    <property type="entry name" value="LPMO_AA9"/>
    <property type="match status" value="1"/>
</dbReference>
<gene>
    <name evidence="19" type="ORF">TRAPUB_12667</name>
</gene>
<dbReference type="Pfam" id="PF03443">
    <property type="entry name" value="AA9"/>
    <property type="match status" value="1"/>
</dbReference>
<dbReference type="GO" id="GO:0046872">
    <property type="term" value="F:metal ion binding"/>
    <property type="evidence" value="ECO:0007669"/>
    <property type="project" value="UniProtKB-KW"/>
</dbReference>
<organism evidence="19 20">
    <name type="scientific">Trametes pubescens</name>
    <name type="common">White-rot fungus</name>
    <dbReference type="NCBI Taxonomy" id="154538"/>
    <lineage>
        <taxon>Eukaryota</taxon>
        <taxon>Fungi</taxon>
        <taxon>Dikarya</taxon>
        <taxon>Basidiomycota</taxon>
        <taxon>Agaricomycotina</taxon>
        <taxon>Agaricomycetes</taxon>
        <taxon>Polyporales</taxon>
        <taxon>Polyporaceae</taxon>
        <taxon>Trametes</taxon>
    </lineage>
</organism>
<evidence type="ECO:0000256" key="16">
    <source>
        <dbReference type="SAM" id="MobiDB-lite"/>
    </source>
</evidence>
<evidence type="ECO:0000256" key="13">
    <source>
        <dbReference type="ARBA" id="ARBA00044502"/>
    </source>
</evidence>
<evidence type="ECO:0000256" key="2">
    <source>
        <dbReference type="ARBA" id="ARBA00004613"/>
    </source>
</evidence>
<dbReference type="OrthoDB" id="4849160at2759"/>
<dbReference type="PANTHER" id="PTHR33353">
    <property type="entry name" value="PUTATIVE (AFU_ORTHOLOGUE AFUA_1G12560)-RELATED"/>
    <property type="match status" value="1"/>
</dbReference>
<comment type="catalytic activity">
    <reaction evidence="14">
        <text>[(1-&gt;4)-beta-D-glucosyl]n+m + reduced acceptor + O2 = 4-dehydro-beta-D-glucosyl-[(1-&gt;4)-beta-D-glucosyl]n-1 + [(1-&gt;4)-beta-D-glucosyl]m + acceptor + H2O.</text>
        <dbReference type="EC" id="1.14.99.56"/>
    </reaction>
</comment>
<feature type="region of interest" description="Disordered" evidence="16">
    <location>
        <begin position="268"/>
        <end position="330"/>
    </location>
</feature>
<comment type="subcellular location">
    <subcellularLocation>
        <location evidence="2">Secreted</location>
    </subcellularLocation>
</comment>
<evidence type="ECO:0000256" key="6">
    <source>
        <dbReference type="ARBA" id="ARBA00023001"/>
    </source>
</evidence>
<protein>
    <recommendedName>
        <fullName evidence="15">lytic cellulose monooxygenase (C4-dehydrogenating)</fullName>
        <ecNumber evidence="15">1.14.99.56</ecNumber>
    </recommendedName>
</protein>
<evidence type="ECO:0000256" key="12">
    <source>
        <dbReference type="ARBA" id="ARBA00023326"/>
    </source>
</evidence>
<dbReference type="EC" id="1.14.99.56" evidence="15"/>
<evidence type="ECO:0000256" key="8">
    <source>
        <dbReference type="ARBA" id="ARBA00023008"/>
    </source>
</evidence>
<dbReference type="GO" id="GO:0005576">
    <property type="term" value="C:extracellular region"/>
    <property type="evidence" value="ECO:0007669"/>
    <property type="project" value="UniProtKB-SubCell"/>
</dbReference>
<keyword evidence="6" id="KW-0136">Cellulose degradation</keyword>
<evidence type="ECO:0000313" key="20">
    <source>
        <dbReference type="Proteomes" id="UP000184267"/>
    </source>
</evidence>
<dbReference type="AlphaFoldDB" id="A0A1M2VTA7"/>
<comment type="similarity">
    <text evidence="13">Belongs to the polysaccharide monooxygenase AA9 family.</text>
</comment>
<evidence type="ECO:0000256" key="15">
    <source>
        <dbReference type="ARBA" id="ARBA00047174"/>
    </source>
</evidence>
<evidence type="ECO:0000256" key="4">
    <source>
        <dbReference type="ARBA" id="ARBA00022723"/>
    </source>
</evidence>
<comment type="caution">
    <text evidence="19">The sequence shown here is derived from an EMBL/GenBank/DDBJ whole genome shotgun (WGS) entry which is preliminary data.</text>
</comment>
<feature type="compositionally biased region" description="Low complexity" evidence="16">
    <location>
        <begin position="268"/>
        <end position="308"/>
    </location>
</feature>
<feature type="chain" id="PRO_5012996413" description="lytic cellulose monooxygenase (C4-dehydrogenating)" evidence="17">
    <location>
        <begin position="21"/>
        <end position="330"/>
    </location>
</feature>
<feature type="compositionally biased region" description="Basic and acidic residues" evidence="16">
    <location>
        <begin position="309"/>
        <end position="330"/>
    </location>
</feature>
<comment type="cofactor">
    <cofactor evidence="1">
        <name>Cu(2+)</name>
        <dbReference type="ChEBI" id="CHEBI:29036"/>
    </cofactor>
</comment>
<keyword evidence="10" id="KW-1015">Disulfide bond</keyword>
<evidence type="ECO:0000256" key="11">
    <source>
        <dbReference type="ARBA" id="ARBA00023277"/>
    </source>
</evidence>
<reference evidence="19 20" key="1">
    <citation type="submission" date="2016-10" db="EMBL/GenBank/DDBJ databases">
        <title>Genome sequence of the basidiomycete white-rot fungus Trametes pubescens.</title>
        <authorList>
            <person name="Makela M.R."/>
            <person name="Granchi Z."/>
            <person name="Peng M."/>
            <person name="De Vries R.P."/>
            <person name="Grigoriev I."/>
            <person name="Riley R."/>
            <person name="Hilden K."/>
        </authorList>
    </citation>
    <scope>NUCLEOTIDE SEQUENCE [LARGE SCALE GENOMIC DNA]</scope>
    <source>
        <strain evidence="19 20">FBCC735</strain>
    </source>
</reference>
<proteinExistence type="inferred from homology"/>
<dbReference type="GO" id="GO:0004497">
    <property type="term" value="F:monooxygenase activity"/>
    <property type="evidence" value="ECO:0007669"/>
    <property type="project" value="UniProtKB-KW"/>
</dbReference>
<accession>A0A1M2VTA7</accession>
<evidence type="ECO:0000256" key="17">
    <source>
        <dbReference type="SAM" id="SignalP"/>
    </source>
</evidence>
<evidence type="ECO:0000313" key="19">
    <source>
        <dbReference type="EMBL" id="OJT10798.1"/>
    </source>
</evidence>
<evidence type="ECO:0000256" key="3">
    <source>
        <dbReference type="ARBA" id="ARBA00022525"/>
    </source>
</evidence>
<evidence type="ECO:0000256" key="10">
    <source>
        <dbReference type="ARBA" id="ARBA00023157"/>
    </source>
</evidence>